<dbReference type="GO" id="GO:0005524">
    <property type="term" value="F:ATP binding"/>
    <property type="evidence" value="ECO:0007669"/>
    <property type="project" value="UniProtKB-UniRule"/>
</dbReference>
<comment type="cofactor">
    <cofactor evidence="17">
        <name>Mg(2+)</name>
        <dbReference type="ChEBI" id="CHEBI:18420"/>
    </cofactor>
</comment>
<comment type="catalytic activity">
    <reaction evidence="16 17 19">
        <text>(6S)-NADPHX + ADP = AMP + phosphate + NADPH + H(+)</text>
        <dbReference type="Rhea" id="RHEA:32235"/>
        <dbReference type="ChEBI" id="CHEBI:15378"/>
        <dbReference type="ChEBI" id="CHEBI:43474"/>
        <dbReference type="ChEBI" id="CHEBI:57783"/>
        <dbReference type="ChEBI" id="CHEBI:64076"/>
        <dbReference type="ChEBI" id="CHEBI:456215"/>
        <dbReference type="ChEBI" id="CHEBI:456216"/>
        <dbReference type="EC" id="4.2.1.136"/>
    </reaction>
</comment>
<keyword evidence="13" id="KW-0511">Multifunctional enzyme</keyword>
<dbReference type="OrthoDB" id="9806925at2"/>
<dbReference type="NCBIfam" id="TIGR00197">
    <property type="entry name" value="yjeF_nterm"/>
    <property type="match status" value="1"/>
</dbReference>
<dbReference type="GO" id="GO:0110051">
    <property type="term" value="P:metabolite repair"/>
    <property type="evidence" value="ECO:0007669"/>
    <property type="project" value="TreeGrafter"/>
</dbReference>
<reference evidence="23" key="1">
    <citation type="submission" date="2018-02" db="EMBL/GenBank/DDBJ databases">
        <title>Genome sequencing of Solimonas sp. HR-BB.</title>
        <authorList>
            <person name="Lee Y."/>
            <person name="Jeon C.O."/>
        </authorList>
    </citation>
    <scope>NUCLEOTIDE SEQUENCE [LARGE SCALE GENOMIC DNA]</scope>
    <source>
        <strain evidence="23">HR-U</strain>
    </source>
</reference>
<dbReference type="GO" id="GO:0046496">
    <property type="term" value="P:nicotinamide nucleotide metabolic process"/>
    <property type="evidence" value="ECO:0007669"/>
    <property type="project" value="UniProtKB-UniRule"/>
</dbReference>
<keyword evidence="5 18" id="KW-0479">Metal-binding</keyword>
<dbReference type="PIRSF" id="PIRSF017184">
    <property type="entry name" value="Nnr"/>
    <property type="match status" value="1"/>
</dbReference>
<comment type="similarity">
    <text evidence="4 19">In the C-terminal section; belongs to the NnrD/CARKD family.</text>
</comment>
<feature type="binding site" evidence="18">
    <location>
        <begin position="129"/>
        <end position="135"/>
    </location>
    <ligand>
        <name>(6S)-NADPHX</name>
        <dbReference type="ChEBI" id="CHEBI:64076"/>
    </ligand>
</feature>
<dbReference type="InterPro" id="IPR029056">
    <property type="entry name" value="Ribokinase-like"/>
</dbReference>
<evidence type="ECO:0000313" key="23">
    <source>
        <dbReference type="Proteomes" id="UP000239590"/>
    </source>
</evidence>
<evidence type="ECO:0000259" key="21">
    <source>
        <dbReference type="PROSITE" id="PS51385"/>
    </source>
</evidence>
<dbReference type="NCBIfam" id="TIGR00196">
    <property type="entry name" value="yjeF_cterm"/>
    <property type="match status" value="1"/>
</dbReference>
<dbReference type="Proteomes" id="UP000239590">
    <property type="component" value="Unassembled WGS sequence"/>
</dbReference>
<dbReference type="PROSITE" id="PS51385">
    <property type="entry name" value="YJEF_N"/>
    <property type="match status" value="1"/>
</dbReference>
<feature type="binding site" evidence="17">
    <location>
        <position position="260"/>
    </location>
    <ligand>
        <name>(6S)-NADPHX</name>
        <dbReference type="ChEBI" id="CHEBI:64076"/>
    </ligand>
</feature>
<feature type="binding site" evidence="17">
    <location>
        <position position="441"/>
    </location>
    <ligand>
        <name>(6S)-NADPHX</name>
        <dbReference type="ChEBI" id="CHEBI:64076"/>
    </ligand>
</feature>
<evidence type="ECO:0000259" key="20">
    <source>
        <dbReference type="PROSITE" id="PS51383"/>
    </source>
</evidence>
<evidence type="ECO:0000256" key="2">
    <source>
        <dbReference type="ARBA" id="ARBA00000909"/>
    </source>
</evidence>
<dbReference type="SUPFAM" id="SSF64153">
    <property type="entry name" value="YjeF N-terminal domain-like"/>
    <property type="match status" value="1"/>
</dbReference>
<evidence type="ECO:0000256" key="6">
    <source>
        <dbReference type="ARBA" id="ARBA00022741"/>
    </source>
</evidence>
<dbReference type="EC" id="4.2.1.136" evidence="19"/>
<evidence type="ECO:0000256" key="3">
    <source>
        <dbReference type="ARBA" id="ARBA00006001"/>
    </source>
</evidence>
<dbReference type="GO" id="GO:0052856">
    <property type="term" value="F:NAD(P)HX epimerase activity"/>
    <property type="evidence" value="ECO:0007669"/>
    <property type="project" value="UniProtKB-UniRule"/>
</dbReference>
<dbReference type="AlphaFoldDB" id="A0A2S7ILV9"/>
<gene>
    <name evidence="17" type="primary">nnrD</name>
    <name evidence="18" type="synonym">nnrE</name>
    <name evidence="22" type="ORF">C5O19_03350</name>
</gene>
<dbReference type="GO" id="GO:0046872">
    <property type="term" value="F:metal ion binding"/>
    <property type="evidence" value="ECO:0007669"/>
    <property type="project" value="UniProtKB-UniRule"/>
</dbReference>
<dbReference type="InterPro" id="IPR036652">
    <property type="entry name" value="YjeF_N_dom_sf"/>
</dbReference>
<dbReference type="CDD" id="cd01171">
    <property type="entry name" value="YXKO-related"/>
    <property type="match status" value="1"/>
</dbReference>
<evidence type="ECO:0000256" key="19">
    <source>
        <dbReference type="PIRNR" id="PIRNR017184"/>
    </source>
</evidence>
<dbReference type="SUPFAM" id="SSF53613">
    <property type="entry name" value="Ribokinase-like"/>
    <property type="match status" value="1"/>
</dbReference>
<evidence type="ECO:0000256" key="9">
    <source>
        <dbReference type="ARBA" id="ARBA00022958"/>
    </source>
</evidence>
<evidence type="ECO:0000256" key="16">
    <source>
        <dbReference type="ARBA" id="ARBA00049209"/>
    </source>
</evidence>
<dbReference type="Gene3D" id="3.40.1190.20">
    <property type="match status" value="1"/>
</dbReference>
<evidence type="ECO:0000256" key="8">
    <source>
        <dbReference type="ARBA" id="ARBA00022857"/>
    </source>
</evidence>
<feature type="binding site" evidence="17">
    <location>
        <position position="375"/>
    </location>
    <ligand>
        <name>(6S)-NADPHX</name>
        <dbReference type="ChEBI" id="CHEBI:64076"/>
    </ligand>
</feature>
<comment type="function">
    <text evidence="18">Catalyzes the epimerization of the S- and R-forms of NAD(P)HX, a damaged form of NAD(P)H that is a result of enzymatic or heat-dependent hydration. This is a prerequisite for the S-specific NAD(P)H-hydrate dehydratase to allow the repair of both epimers of NAD(P)HX.</text>
</comment>
<dbReference type="InterPro" id="IPR017953">
    <property type="entry name" value="Carbohydrate_kinase_pred_CS"/>
</dbReference>
<evidence type="ECO:0000256" key="14">
    <source>
        <dbReference type="ARBA" id="ARBA00025153"/>
    </source>
</evidence>
<keyword evidence="12 17" id="KW-0456">Lyase</keyword>
<evidence type="ECO:0000256" key="12">
    <source>
        <dbReference type="ARBA" id="ARBA00023239"/>
    </source>
</evidence>
<comment type="function">
    <text evidence="17">Catalyzes the dehydration of the S-form of NAD(P)HX at the expense of ADP, which is converted to AMP. Together with NAD(P)HX epimerase, which catalyzes the epimerization of the S- and R-forms, the enzyme allows the repair of both epimers of NAD(P)HX, a damaged form of NAD(P)H that is a result of enzymatic or heat-dependent hydration.</text>
</comment>
<dbReference type="Pfam" id="PF03853">
    <property type="entry name" value="YjeF_N"/>
    <property type="match status" value="1"/>
</dbReference>
<organism evidence="22 23">
    <name type="scientific">Siphonobacter curvatus</name>
    <dbReference type="NCBI Taxonomy" id="2094562"/>
    <lineage>
        <taxon>Bacteria</taxon>
        <taxon>Pseudomonadati</taxon>
        <taxon>Bacteroidota</taxon>
        <taxon>Cytophagia</taxon>
        <taxon>Cytophagales</taxon>
        <taxon>Cytophagaceae</taxon>
        <taxon>Siphonobacter</taxon>
    </lineage>
</organism>
<keyword evidence="23" id="KW-1185">Reference proteome</keyword>
<comment type="subunit">
    <text evidence="17">Homotetramer.</text>
</comment>
<keyword evidence="10 17" id="KW-0520">NAD</keyword>
<comment type="caution">
    <text evidence="22">The sequence shown here is derived from an EMBL/GenBank/DDBJ whole genome shotgun (WGS) entry which is preliminary data.</text>
</comment>
<proteinExistence type="inferred from homology"/>
<keyword evidence="6 17" id="KW-0547">Nucleotide-binding</keyword>
<dbReference type="InterPro" id="IPR000631">
    <property type="entry name" value="CARKD"/>
</dbReference>
<dbReference type="InterPro" id="IPR004443">
    <property type="entry name" value="YjeF_N_dom"/>
</dbReference>
<keyword evidence="11 18" id="KW-0413">Isomerase</keyword>
<dbReference type="PROSITE" id="PS01050">
    <property type="entry name" value="YJEF_C_2"/>
    <property type="match status" value="1"/>
</dbReference>
<feature type="binding site" evidence="17">
    <location>
        <begin position="411"/>
        <end position="415"/>
    </location>
    <ligand>
        <name>AMP</name>
        <dbReference type="ChEBI" id="CHEBI:456215"/>
    </ligand>
</feature>
<evidence type="ECO:0000256" key="17">
    <source>
        <dbReference type="HAMAP-Rule" id="MF_01965"/>
    </source>
</evidence>
<comment type="catalytic activity">
    <reaction evidence="1 18 19">
        <text>(6R)-NADHX = (6S)-NADHX</text>
        <dbReference type="Rhea" id="RHEA:32215"/>
        <dbReference type="ChEBI" id="CHEBI:64074"/>
        <dbReference type="ChEBI" id="CHEBI:64075"/>
        <dbReference type="EC" id="5.1.99.6"/>
    </reaction>
</comment>
<feature type="binding site" evidence="18">
    <location>
        <position position="161"/>
    </location>
    <ligand>
        <name>K(+)</name>
        <dbReference type="ChEBI" id="CHEBI:29103"/>
    </ligand>
</feature>
<feature type="binding site" evidence="18">
    <location>
        <begin position="59"/>
        <end position="63"/>
    </location>
    <ligand>
        <name>(6S)-NADPHX</name>
        <dbReference type="ChEBI" id="CHEBI:64076"/>
    </ligand>
</feature>
<feature type="binding site" evidence="18">
    <location>
        <position position="125"/>
    </location>
    <ligand>
        <name>K(+)</name>
        <dbReference type="ChEBI" id="CHEBI:29103"/>
    </ligand>
</feature>
<feature type="binding site" evidence="17">
    <location>
        <position position="440"/>
    </location>
    <ligand>
        <name>AMP</name>
        <dbReference type="ChEBI" id="CHEBI:456215"/>
    </ligand>
</feature>
<evidence type="ECO:0000256" key="7">
    <source>
        <dbReference type="ARBA" id="ARBA00022840"/>
    </source>
</evidence>
<comment type="similarity">
    <text evidence="3 19">In the N-terminal section; belongs to the NnrE/AIBP family.</text>
</comment>
<dbReference type="PANTHER" id="PTHR12592">
    <property type="entry name" value="ATP-DEPENDENT (S)-NAD(P)H-HYDRATE DEHYDRATASE FAMILY MEMBER"/>
    <property type="match status" value="1"/>
</dbReference>
<comment type="caution">
    <text evidence="18">Lacks conserved residue(s) required for the propagation of feature annotation.</text>
</comment>
<dbReference type="EMBL" id="PTRA01000001">
    <property type="protein sequence ID" value="PQA58714.1"/>
    <property type="molecule type" value="Genomic_DNA"/>
</dbReference>
<evidence type="ECO:0000256" key="1">
    <source>
        <dbReference type="ARBA" id="ARBA00000013"/>
    </source>
</evidence>
<comment type="function">
    <text evidence="14 19">Bifunctional enzyme that catalyzes the epimerization of the S- and R-forms of NAD(P)HX and the dehydration of the S-form of NAD(P)HX at the expense of ADP, which is converted to AMP. This allows the repair of both epimers of NAD(P)HX, a damaged form of NAD(P)H that is a result of enzymatic or heat-dependent hydration.</text>
</comment>
<keyword evidence="7 17" id="KW-0067">ATP-binding</keyword>
<evidence type="ECO:0000256" key="10">
    <source>
        <dbReference type="ARBA" id="ARBA00023027"/>
    </source>
</evidence>
<comment type="catalytic activity">
    <reaction evidence="2 18 19">
        <text>(6R)-NADPHX = (6S)-NADPHX</text>
        <dbReference type="Rhea" id="RHEA:32227"/>
        <dbReference type="ChEBI" id="CHEBI:64076"/>
        <dbReference type="ChEBI" id="CHEBI:64077"/>
        <dbReference type="EC" id="5.1.99.6"/>
    </reaction>
</comment>
<dbReference type="Gene3D" id="3.40.50.10260">
    <property type="entry name" value="YjeF N-terminal domain"/>
    <property type="match status" value="1"/>
</dbReference>
<comment type="catalytic activity">
    <reaction evidence="15 17 19">
        <text>(6S)-NADHX + ADP = AMP + phosphate + NADH + H(+)</text>
        <dbReference type="Rhea" id="RHEA:32223"/>
        <dbReference type="ChEBI" id="CHEBI:15378"/>
        <dbReference type="ChEBI" id="CHEBI:43474"/>
        <dbReference type="ChEBI" id="CHEBI:57945"/>
        <dbReference type="ChEBI" id="CHEBI:64074"/>
        <dbReference type="ChEBI" id="CHEBI:456215"/>
        <dbReference type="ChEBI" id="CHEBI:456216"/>
        <dbReference type="EC" id="4.2.1.136"/>
    </reaction>
</comment>
<evidence type="ECO:0000256" key="15">
    <source>
        <dbReference type="ARBA" id="ARBA00048238"/>
    </source>
</evidence>
<dbReference type="EC" id="5.1.99.6" evidence="19"/>
<feature type="binding site" evidence="17">
    <location>
        <position position="323"/>
    </location>
    <ligand>
        <name>(6S)-NADPHX</name>
        <dbReference type="ChEBI" id="CHEBI:64076"/>
    </ligand>
</feature>
<dbReference type="PROSITE" id="PS51383">
    <property type="entry name" value="YJEF_C_3"/>
    <property type="match status" value="1"/>
</dbReference>
<feature type="binding site" evidence="18">
    <location>
        <position position="158"/>
    </location>
    <ligand>
        <name>(6S)-NADPHX</name>
        <dbReference type="ChEBI" id="CHEBI:64076"/>
    </ligand>
</feature>
<feature type="binding site" evidence="18">
    <location>
        <position position="60"/>
    </location>
    <ligand>
        <name>K(+)</name>
        <dbReference type="ChEBI" id="CHEBI:29103"/>
    </ligand>
</feature>
<feature type="domain" description="YjeF N-terminal" evidence="21">
    <location>
        <begin position="9"/>
        <end position="216"/>
    </location>
</feature>
<evidence type="ECO:0000256" key="13">
    <source>
        <dbReference type="ARBA" id="ARBA00023268"/>
    </source>
</evidence>
<evidence type="ECO:0000256" key="4">
    <source>
        <dbReference type="ARBA" id="ARBA00009524"/>
    </source>
</evidence>
<comment type="similarity">
    <text evidence="17">Belongs to the NnrD/CARKD family.</text>
</comment>
<comment type="similarity">
    <text evidence="18">Belongs to the NnrE/AIBP family.</text>
</comment>
<dbReference type="HAMAP" id="MF_01966">
    <property type="entry name" value="NADHX_epimerase"/>
    <property type="match status" value="1"/>
</dbReference>
<dbReference type="GO" id="GO:0052855">
    <property type="term" value="F:ADP-dependent NAD(P)H-hydrate dehydratase activity"/>
    <property type="evidence" value="ECO:0007669"/>
    <property type="project" value="UniProtKB-UniRule"/>
</dbReference>
<evidence type="ECO:0000256" key="11">
    <source>
        <dbReference type="ARBA" id="ARBA00023235"/>
    </source>
</evidence>
<dbReference type="PANTHER" id="PTHR12592:SF0">
    <property type="entry name" value="ATP-DEPENDENT (S)-NAD(P)H-HYDRATE DEHYDRATASE"/>
    <property type="match status" value="1"/>
</dbReference>
<evidence type="ECO:0000313" key="22">
    <source>
        <dbReference type="EMBL" id="PQA58714.1"/>
    </source>
</evidence>
<feature type="domain" description="YjeF C-terminal" evidence="20">
    <location>
        <begin position="225"/>
        <end position="495"/>
    </location>
</feature>
<accession>A0A2S7ILV9</accession>
<dbReference type="InterPro" id="IPR030677">
    <property type="entry name" value="Nnr"/>
</dbReference>
<dbReference type="Pfam" id="PF01256">
    <property type="entry name" value="Carb_kinase"/>
    <property type="match status" value="1"/>
</dbReference>
<evidence type="ECO:0000256" key="18">
    <source>
        <dbReference type="HAMAP-Rule" id="MF_01966"/>
    </source>
</evidence>
<name>A0A2S7ILV9_9BACT</name>
<comment type="cofactor">
    <cofactor evidence="18 19">
        <name>K(+)</name>
        <dbReference type="ChEBI" id="CHEBI:29103"/>
    </cofactor>
    <text evidence="18 19">Binds 1 potassium ion per subunit.</text>
</comment>
<dbReference type="RefSeq" id="WP_104709903.1">
    <property type="nucleotide sequence ID" value="NZ_PTRA01000001.1"/>
</dbReference>
<keyword evidence="9 18" id="KW-0630">Potassium</keyword>
<protein>
    <recommendedName>
        <fullName evidence="19">Bifunctional NAD(P)H-hydrate repair enzyme</fullName>
    </recommendedName>
    <alternativeName>
        <fullName evidence="19">Nicotinamide nucleotide repair protein</fullName>
    </alternativeName>
    <domain>
        <recommendedName>
            <fullName evidence="19">ADP-dependent (S)-NAD(P)H-hydrate dehydratase</fullName>
            <ecNumber evidence="19">4.2.1.136</ecNumber>
        </recommendedName>
        <alternativeName>
            <fullName evidence="19">ADP-dependent NAD(P)HX dehydratase</fullName>
        </alternativeName>
    </domain>
    <domain>
        <recommendedName>
            <fullName evidence="19">NAD(P)H-hydrate epimerase</fullName>
            <ecNumber evidence="19">5.1.99.6</ecNumber>
        </recommendedName>
    </domain>
</protein>
<sequence>MKLFTVEQIRQWDAYTITNEPITSVDLMERAAGAFTEWLLRTGLAETHREIFILCGMGNNGGDGLAIARLLYQAGYRPHVYVIRHSERSSDDFVINLQRYETLAKVQWLEDPQTLPLNETGVIIDALLGSGLTRSASGLLAQTIKQINASKAEVISVDVASGLFADQANDPDDVIVQPTHTVSFQIPKLAFLQPKNAPYVGKWHLVDIGLSQAYVDLTPSPYFYTDTRAIPVLPDRESFSNKGTFGHALLMAGSYGKIGAAVLASRSCLRGGVGLLTVQVPRCGYTIIQTSVPEAMCLTDEHETELTQPNDLSKYSAVGIGPGMGQAKASQQLLRQFIAQAQDIPCVIDADALNILSQERDLLEQLPAKTILTPHPKEFERLLGKPWKDDYEKLRLLQEFSTRYRIVVVLKGKHTVVASPDGEFHFNSTGNAGMATGGTGDVLTGVLTALLAQKLEPKEAAILGVYRHGEAGDRAAARRGMVALTAGDVVDGLRW</sequence>
<dbReference type="HAMAP" id="MF_01965">
    <property type="entry name" value="NADHX_dehydratase"/>
    <property type="match status" value="1"/>
</dbReference>
<evidence type="ECO:0000256" key="5">
    <source>
        <dbReference type="ARBA" id="ARBA00022723"/>
    </source>
</evidence>
<keyword evidence="8 17" id="KW-0521">NADP</keyword>